<protein>
    <recommendedName>
        <fullName evidence="4">Glycosyltransferase</fullName>
        <ecNumber evidence="4">2.4.1.-</ecNumber>
    </recommendedName>
</protein>
<keyword evidence="3" id="KW-0328">Glycosyltransferase</keyword>
<dbReference type="InterPro" id="IPR035595">
    <property type="entry name" value="UDP_glycos_trans_CS"/>
</dbReference>
<sequence>MNQTTKILQNSNKSDGHILVVSSHLQGHAAPLLKLSHQITKFGSKVSFLTTDFTRERMLESMNDSDCWNHGIQIISIPDGLKNEDERKDQKKLYNSVHKVMGGYLEDLLNTTNRFRSTTSNEDRITGVVIDSPLAFMSGIPKKMGIKIAIFWCSTPGCLALGLKIPQLIETKFIDKDGTPLVNEEKIHLLPNMPAMTNTDLLWYFPGDINIQKDIFRLIKDTIHHLQNADWIICNWFHELVPSASNLIPNLLSVGPLLANGLSSGSFCTEDSTCLTWLDKQSKSSVVYVAFGSTSRYNQQQLDELANGLESMGHPFLWVAWSGLSNGAFPTYSNEFKERVANRGKIVEWAPQELVLSHPSIACFITHCGWSSFLESLSMGVPLLCWPYFGDQLYTQTCICDSWRVGMLLKPDENGIISRYEIMHKVDQLLLDGNVRENVQKLKEIATKSISKGGSSSINLEYLVEQMKC</sequence>
<name>A0ABD3TBU9_9LAMI</name>
<comment type="caution">
    <text evidence="5">The sequence shown here is derived from an EMBL/GenBank/DDBJ whole genome shotgun (WGS) entry which is preliminary data.</text>
</comment>
<dbReference type="Pfam" id="PF00201">
    <property type="entry name" value="UDPGT"/>
    <property type="match status" value="1"/>
</dbReference>
<accession>A0ABD3TBU9</accession>
<evidence type="ECO:0000313" key="6">
    <source>
        <dbReference type="Proteomes" id="UP001634393"/>
    </source>
</evidence>
<dbReference type="CDD" id="cd03784">
    <property type="entry name" value="GT1_Gtf-like"/>
    <property type="match status" value="1"/>
</dbReference>
<evidence type="ECO:0000256" key="2">
    <source>
        <dbReference type="ARBA" id="ARBA00022679"/>
    </source>
</evidence>
<dbReference type="PROSITE" id="PS00375">
    <property type="entry name" value="UDPGT"/>
    <property type="match status" value="1"/>
</dbReference>
<dbReference type="AlphaFoldDB" id="A0ABD3TBU9"/>
<proteinExistence type="inferred from homology"/>
<dbReference type="FunFam" id="3.40.50.2000:FF:000108">
    <property type="entry name" value="UDP-glycosyltransferase 83A1"/>
    <property type="match status" value="1"/>
</dbReference>
<dbReference type="Proteomes" id="UP001634393">
    <property type="component" value="Unassembled WGS sequence"/>
</dbReference>
<dbReference type="PANTHER" id="PTHR11926">
    <property type="entry name" value="GLUCOSYL/GLUCURONOSYL TRANSFERASES"/>
    <property type="match status" value="1"/>
</dbReference>
<evidence type="ECO:0000256" key="4">
    <source>
        <dbReference type="RuleBase" id="RU362057"/>
    </source>
</evidence>
<dbReference type="InterPro" id="IPR002213">
    <property type="entry name" value="UDP_glucos_trans"/>
</dbReference>
<evidence type="ECO:0000256" key="1">
    <source>
        <dbReference type="ARBA" id="ARBA00009995"/>
    </source>
</evidence>
<reference evidence="5 6" key="1">
    <citation type="submission" date="2024-12" db="EMBL/GenBank/DDBJ databases">
        <title>The unique morphological basis and parallel evolutionary history of personate flowers in Penstemon.</title>
        <authorList>
            <person name="Depatie T.H."/>
            <person name="Wessinger C.A."/>
        </authorList>
    </citation>
    <scope>NUCLEOTIDE SEQUENCE [LARGE SCALE GENOMIC DNA]</scope>
    <source>
        <strain evidence="5">WTNN_2</strain>
        <tissue evidence="5">Leaf</tissue>
    </source>
</reference>
<comment type="similarity">
    <text evidence="1 3">Belongs to the UDP-glycosyltransferase family.</text>
</comment>
<keyword evidence="6" id="KW-1185">Reference proteome</keyword>
<dbReference type="GO" id="GO:0016757">
    <property type="term" value="F:glycosyltransferase activity"/>
    <property type="evidence" value="ECO:0007669"/>
    <property type="project" value="UniProtKB-KW"/>
</dbReference>
<organism evidence="5 6">
    <name type="scientific">Penstemon smallii</name>
    <dbReference type="NCBI Taxonomy" id="265156"/>
    <lineage>
        <taxon>Eukaryota</taxon>
        <taxon>Viridiplantae</taxon>
        <taxon>Streptophyta</taxon>
        <taxon>Embryophyta</taxon>
        <taxon>Tracheophyta</taxon>
        <taxon>Spermatophyta</taxon>
        <taxon>Magnoliopsida</taxon>
        <taxon>eudicotyledons</taxon>
        <taxon>Gunneridae</taxon>
        <taxon>Pentapetalae</taxon>
        <taxon>asterids</taxon>
        <taxon>lamiids</taxon>
        <taxon>Lamiales</taxon>
        <taxon>Plantaginaceae</taxon>
        <taxon>Cheloneae</taxon>
        <taxon>Penstemon</taxon>
    </lineage>
</organism>
<evidence type="ECO:0000313" key="5">
    <source>
        <dbReference type="EMBL" id="KAL3834150.1"/>
    </source>
</evidence>
<dbReference type="EC" id="2.4.1.-" evidence="4"/>
<gene>
    <name evidence="5" type="ORF">ACJIZ3_008886</name>
</gene>
<dbReference type="FunFam" id="3.40.50.2000:FF:000056">
    <property type="entry name" value="Glycosyltransferase"/>
    <property type="match status" value="1"/>
</dbReference>
<dbReference type="SUPFAM" id="SSF53756">
    <property type="entry name" value="UDP-Glycosyltransferase/glycogen phosphorylase"/>
    <property type="match status" value="1"/>
</dbReference>
<dbReference type="PANTHER" id="PTHR11926:SF1412">
    <property type="entry name" value="UDP-GLYCOSYLTRANSFERASE 83A1-LIKE"/>
    <property type="match status" value="1"/>
</dbReference>
<keyword evidence="2 3" id="KW-0808">Transferase</keyword>
<dbReference type="Gene3D" id="3.40.50.2000">
    <property type="entry name" value="Glycogen Phosphorylase B"/>
    <property type="match status" value="2"/>
</dbReference>
<dbReference type="EMBL" id="JBJXBP010000004">
    <property type="protein sequence ID" value="KAL3834150.1"/>
    <property type="molecule type" value="Genomic_DNA"/>
</dbReference>
<evidence type="ECO:0000256" key="3">
    <source>
        <dbReference type="RuleBase" id="RU003718"/>
    </source>
</evidence>